<dbReference type="InterPro" id="IPR002401">
    <property type="entry name" value="Cyt_P450_E_grp-I"/>
</dbReference>
<evidence type="ECO:0000256" key="11">
    <source>
        <dbReference type="RuleBase" id="RU363073"/>
    </source>
</evidence>
<feature type="transmembrane region" description="Helical" evidence="11">
    <location>
        <begin position="193"/>
        <end position="212"/>
    </location>
</feature>
<dbReference type="InterPro" id="IPR036396">
    <property type="entry name" value="Cyt_P450_sf"/>
</dbReference>
<evidence type="ECO:0000256" key="9">
    <source>
        <dbReference type="PIRSR" id="PIRSR602401-1"/>
    </source>
</evidence>
<dbReference type="AlphaFoldDB" id="A0A8H6Z8N9"/>
<keyword evidence="11" id="KW-0926">Vacuole</keyword>
<evidence type="ECO:0000256" key="2">
    <source>
        <dbReference type="ARBA" id="ARBA00005179"/>
    </source>
</evidence>
<keyword evidence="11" id="KW-0813">Transport</keyword>
<evidence type="ECO:0000256" key="6">
    <source>
        <dbReference type="ARBA" id="ARBA00023002"/>
    </source>
</evidence>
<keyword evidence="11" id="KW-0472">Membrane</keyword>
<keyword evidence="11" id="KW-0029">Amino-acid transport</keyword>
<evidence type="ECO:0000256" key="10">
    <source>
        <dbReference type="RuleBase" id="RU000461"/>
    </source>
</evidence>
<dbReference type="Proteomes" id="UP000623467">
    <property type="component" value="Unassembled WGS sequence"/>
</dbReference>
<organism evidence="12 13">
    <name type="scientific">Mycena sanguinolenta</name>
    <dbReference type="NCBI Taxonomy" id="230812"/>
    <lineage>
        <taxon>Eukaryota</taxon>
        <taxon>Fungi</taxon>
        <taxon>Dikarya</taxon>
        <taxon>Basidiomycota</taxon>
        <taxon>Agaricomycotina</taxon>
        <taxon>Agaricomycetes</taxon>
        <taxon>Agaricomycetidae</taxon>
        <taxon>Agaricales</taxon>
        <taxon>Marasmiineae</taxon>
        <taxon>Mycenaceae</taxon>
        <taxon>Mycena</taxon>
    </lineage>
</organism>
<dbReference type="GO" id="GO:0005774">
    <property type="term" value="C:vacuolar membrane"/>
    <property type="evidence" value="ECO:0007669"/>
    <property type="project" value="UniProtKB-SubCell"/>
</dbReference>
<comment type="caution">
    <text evidence="12">The sequence shown here is derived from an EMBL/GenBank/DDBJ whole genome shotgun (WGS) entry which is preliminary data.</text>
</comment>
<dbReference type="GO" id="GO:0020037">
    <property type="term" value="F:heme binding"/>
    <property type="evidence" value="ECO:0007669"/>
    <property type="project" value="InterPro"/>
</dbReference>
<keyword evidence="6 10" id="KW-0560">Oxidoreductase</keyword>
<feature type="binding site" description="axial binding residue" evidence="9">
    <location>
        <position position="122"/>
    </location>
    <ligand>
        <name>heme</name>
        <dbReference type="ChEBI" id="CHEBI:30413"/>
    </ligand>
    <ligandPart>
        <name>Fe</name>
        <dbReference type="ChEBI" id="CHEBI:18248"/>
    </ligandPart>
</feature>
<keyword evidence="11" id="KW-0072">Autophagy</keyword>
<comment type="pathway">
    <text evidence="2">Secondary metabolite biosynthesis.</text>
</comment>
<comment type="subcellular location">
    <subcellularLocation>
        <location evidence="11">Vacuole membrane</location>
        <topology evidence="11">Multi-pass membrane protein</topology>
    </subcellularLocation>
</comment>
<dbReference type="PANTHER" id="PTHR46300">
    <property type="entry name" value="P450, PUTATIVE (EUROFUNG)-RELATED-RELATED"/>
    <property type="match status" value="1"/>
</dbReference>
<dbReference type="PRINTS" id="PR00463">
    <property type="entry name" value="EP450I"/>
</dbReference>
<comment type="caution">
    <text evidence="11">Lacks conserved residue(s) required for the propagation of feature annotation.</text>
</comment>
<dbReference type="PROSITE" id="PS00086">
    <property type="entry name" value="CYTOCHROME_P450"/>
    <property type="match status" value="1"/>
</dbReference>
<dbReference type="InterPro" id="IPR017972">
    <property type="entry name" value="Cyt_P450_CS"/>
</dbReference>
<reference evidence="12" key="1">
    <citation type="submission" date="2020-05" db="EMBL/GenBank/DDBJ databases">
        <title>Mycena genomes resolve the evolution of fungal bioluminescence.</title>
        <authorList>
            <person name="Tsai I.J."/>
        </authorList>
    </citation>
    <scope>NUCLEOTIDE SEQUENCE</scope>
    <source>
        <strain evidence="12">160909Yilan</strain>
    </source>
</reference>
<dbReference type="Pfam" id="PF11700">
    <property type="entry name" value="ATG22"/>
    <property type="match status" value="1"/>
</dbReference>
<evidence type="ECO:0000256" key="1">
    <source>
        <dbReference type="ARBA" id="ARBA00001971"/>
    </source>
</evidence>
<dbReference type="PRINTS" id="PR00385">
    <property type="entry name" value="P450"/>
</dbReference>
<dbReference type="GO" id="GO:0004497">
    <property type="term" value="F:monooxygenase activity"/>
    <property type="evidence" value="ECO:0007669"/>
    <property type="project" value="UniProtKB-KW"/>
</dbReference>
<dbReference type="Gene3D" id="1.10.630.10">
    <property type="entry name" value="Cytochrome P450"/>
    <property type="match status" value="1"/>
</dbReference>
<evidence type="ECO:0000256" key="8">
    <source>
        <dbReference type="ARBA" id="ARBA00023033"/>
    </source>
</evidence>
<comment type="function">
    <text evidence="11">Vacuolar effluxer which mediate the efflux of amino acids resulting from autophagic degradation. The release of autophagic amino acids allows the maintenance of protein synthesis and viability during nitrogen starvation.</text>
</comment>
<dbReference type="GO" id="GO:0006865">
    <property type="term" value="P:amino acid transport"/>
    <property type="evidence" value="ECO:0007669"/>
    <property type="project" value="UniProtKB-KW"/>
</dbReference>
<sequence>MALYPDIQKKAQTEIDTLIGTDRLPKFEDRLSLLFIEALYRELMRWKPVSPLGLFHASTADDVYDGYFIPKGTTVISNIWAMTRESIYPEPERFNPDRFLTADGKLNDDETVLTFGFGRRICVGRHIADATLWITLVSVLATFNIAKAKDATGNVIEIDPNFHSDGLVSGDSEEHTLFTFLSRNRISNTSSTISSLGEIAVLAFMVGILKGVKSDASTANITKAFSVLIAFSGAVWPVCALPWFLVERRRPGLRLPPGTGLLTVVQTDLSCVSGMPEAEIFVSGILFPDGRRSKHNSIGHPSFTLNAALTGRYRTVIGTLQNSVVSYSTFQLTLLLIVGIVAQGAAI</sequence>
<gene>
    <name evidence="12" type="ORF">MSAN_00342600</name>
</gene>
<comment type="similarity">
    <text evidence="11">Belongs to the ATG22 family.</text>
</comment>
<feature type="transmembrane region" description="Helical" evidence="11">
    <location>
        <begin position="224"/>
        <end position="246"/>
    </location>
</feature>
<evidence type="ECO:0000256" key="5">
    <source>
        <dbReference type="ARBA" id="ARBA00022723"/>
    </source>
</evidence>
<proteinExistence type="inferred from homology"/>
<dbReference type="GO" id="GO:0006914">
    <property type="term" value="P:autophagy"/>
    <property type="evidence" value="ECO:0007669"/>
    <property type="project" value="UniProtKB-KW"/>
</dbReference>
<comment type="cofactor">
    <cofactor evidence="1 9">
        <name>heme</name>
        <dbReference type="ChEBI" id="CHEBI:30413"/>
    </cofactor>
</comment>
<dbReference type="OrthoDB" id="3934656at2759"/>
<keyword evidence="13" id="KW-1185">Reference proteome</keyword>
<evidence type="ECO:0000256" key="4">
    <source>
        <dbReference type="ARBA" id="ARBA00022617"/>
    </source>
</evidence>
<protein>
    <recommendedName>
        <fullName evidence="11">Autophagy-related protein</fullName>
    </recommendedName>
</protein>
<keyword evidence="8 10" id="KW-0503">Monooxygenase</keyword>
<dbReference type="InterPro" id="IPR024671">
    <property type="entry name" value="Atg22-like"/>
</dbReference>
<dbReference type="GO" id="GO:0016705">
    <property type="term" value="F:oxidoreductase activity, acting on paired donors, with incorporation or reduction of molecular oxygen"/>
    <property type="evidence" value="ECO:0007669"/>
    <property type="project" value="InterPro"/>
</dbReference>
<keyword evidence="7 9" id="KW-0408">Iron</keyword>
<evidence type="ECO:0000256" key="7">
    <source>
        <dbReference type="ARBA" id="ARBA00023004"/>
    </source>
</evidence>
<dbReference type="Pfam" id="PF00067">
    <property type="entry name" value="p450"/>
    <property type="match status" value="1"/>
</dbReference>
<dbReference type="PANTHER" id="PTHR46300:SF5">
    <property type="entry name" value="CYTOCHROME P450"/>
    <property type="match status" value="1"/>
</dbReference>
<dbReference type="InterPro" id="IPR001128">
    <property type="entry name" value="Cyt_P450"/>
</dbReference>
<name>A0A8H6Z8N9_9AGAR</name>
<keyword evidence="11" id="KW-1133">Transmembrane helix</keyword>
<keyword evidence="4 9" id="KW-0349">Heme</keyword>
<accession>A0A8H6Z8N9</accession>
<evidence type="ECO:0000256" key="3">
    <source>
        <dbReference type="ARBA" id="ARBA00010617"/>
    </source>
</evidence>
<keyword evidence="5 9" id="KW-0479">Metal-binding</keyword>
<keyword evidence="11" id="KW-0812">Transmembrane</keyword>
<comment type="similarity">
    <text evidence="3 10">Belongs to the cytochrome P450 family.</text>
</comment>
<evidence type="ECO:0000313" key="13">
    <source>
        <dbReference type="Proteomes" id="UP000623467"/>
    </source>
</evidence>
<evidence type="ECO:0000313" key="12">
    <source>
        <dbReference type="EMBL" id="KAF7374580.1"/>
    </source>
</evidence>
<dbReference type="GO" id="GO:0005506">
    <property type="term" value="F:iron ion binding"/>
    <property type="evidence" value="ECO:0007669"/>
    <property type="project" value="InterPro"/>
</dbReference>
<dbReference type="EMBL" id="JACAZH010000002">
    <property type="protein sequence ID" value="KAF7374580.1"/>
    <property type="molecule type" value="Genomic_DNA"/>
</dbReference>
<feature type="transmembrane region" description="Helical" evidence="11">
    <location>
        <begin position="324"/>
        <end position="346"/>
    </location>
</feature>
<dbReference type="SUPFAM" id="SSF48264">
    <property type="entry name" value="Cytochrome P450"/>
    <property type="match status" value="1"/>
</dbReference>
<dbReference type="InterPro" id="IPR050364">
    <property type="entry name" value="Cytochrome_P450_fung"/>
</dbReference>